<name>A0ABT0PDN3_9GAMM</name>
<dbReference type="InterPro" id="IPR004358">
    <property type="entry name" value="Sig_transdc_His_kin-like_C"/>
</dbReference>
<keyword evidence="6" id="KW-0547">Nucleotide-binding</keyword>
<dbReference type="PRINTS" id="PR00344">
    <property type="entry name" value="BCTRLSENSOR"/>
</dbReference>
<feature type="domain" description="Histidine kinase" evidence="5">
    <location>
        <begin position="319"/>
        <end position="530"/>
    </location>
</feature>
<dbReference type="SUPFAM" id="SSF47384">
    <property type="entry name" value="Homodimeric domain of signal transducing histidine kinase"/>
    <property type="match status" value="1"/>
</dbReference>
<evidence type="ECO:0000256" key="1">
    <source>
        <dbReference type="ARBA" id="ARBA00000085"/>
    </source>
</evidence>
<feature type="transmembrane region" description="Helical" evidence="4">
    <location>
        <begin position="82"/>
        <end position="103"/>
    </location>
</feature>
<dbReference type="Gene3D" id="1.10.287.130">
    <property type="match status" value="1"/>
</dbReference>
<evidence type="ECO:0000256" key="2">
    <source>
        <dbReference type="ARBA" id="ARBA00012438"/>
    </source>
</evidence>
<dbReference type="GO" id="GO:0005524">
    <property type="term" value="F:ATP binding"/>
    <property type="evidence" value="ECO:0007669"/>
    <property type="project" value="UniProtKB-KW"/>
</dbReference>
<reference evidence="6 7" key="1">
    <citation type="submission" date="2022-05" db="EMBL/GenBank/DDBJ databases">
        <authorList>
            <person name="Park J.-S."/>
        </authorList>
    </citation>
    <scope>NUCLEOTIDE SEQUENCE [LARGE SCALE GENOMIC DNA]</scope>
    <source>
        <strain evidence="6 7">2012CJ34-2</strain>
    </source>
</reference>
<keyword evidence="4" id="KW-1133">Transmembrane helix</keyword>
<dbReference type="CDD" id="cd00075">
    <property type="entry name" value="HATPase"/>
    <property type="match status" value="1"/>
</dbReference>
<keyword evidence="6" id="KW-0067">ATP-binding</keyword>
<proteinExistence type="predicted"/>
<keyword evidence="4" id="KW-0812">Transmembrane</keyword>
<dbReference type="InterPro" id="IPR003594">
    <property type="entry name" value="HATPase_dom"/>
</dbReference>
<dbReference type="EMBL" id="JAMFLX010000006">
    <property type="protein sequence ID" value="MCL6269492.1"/>
    <property type="molecule type" value="Genomic_DNA"/>
</dbReference>
<evidence type="ECO:0000259" key="5">
    <source>
        <dbReference type="PROSITE" id="PS50109"/>
    </source>
</evidence>
<dbReference type="PANTHER" id="PTHR43065">
    <property type="entry name" value="SENSOR HISTIDINE KINASE"/>
    <property type="match status" value="1"/>
</dbReference>
<dbReference type="PANTHER" id="PTHR43065:SF52">
    <property type="entry name" value="SENSOR PROTEIN KINASE PILS"/>
    <property type="match status" value="1"/>
</dbReference>
<dbReference type="InterPro" id="IPR036890">
    <property type="entry name" value="HATPase_C_sf"/>
</dbReference>
<evidence type="ECO:0000256" key="3">
    <source>
        <dbReference type="ARBA" id="ARBA00022553"/>
    </source>
</evidence>
<keyword evidence="7" id="KW-1185">Reference proteome</keyword>
<evidence type="ECO:0000313" key="6">
    <source>
        <dbReference type="EMBL" id="MCL6269492.1"/>
    </source>
</evidence>
<dbReference type="Gene3D" id="3.30.565.10">
    <property type="entry name" value="Histidine kinase-like ATPase, C-terminal domain"/>
    <property type="match status" value="1"/>
</dbReference>
<organism evidence="6 7">
    <name type="scientific">Parendozoicomonas callyspongiae</name>
    <dbReference type="NCBI Taxonomy" id="2942213"/>
    <lineage>
        <taxon>Bacteria</taxon>
        <taxon>Pseudomonadati</taxon>
        <taxon>Pseudomonadota</taxon>
        <taxon>Gammaproteobacteria</taxon>
        <taxon>Oceanospirillales</taxon>
        <taxon>Endozoicomonadaceae</taxon>
        <taxon>Parendozoicomonas</taxon>
    </lineage>
</organism>
<evidence type="ECO:0000313" key="7">
    <source>
        <dbReference type="Proteomes" id="UP001203338"/>
    </source>
</evidence>
<dbReference type="InterPro" id="IPR036097">
    <property type="entry name" value="HisK_dim/P_sf"/>
</dbReference>
<accession>A0ABT0PDN3</accession>
<dbReference type="SMART" id="SM00388">
    <property type="entry name" value="HisKA"/>
    <property type="match status" value="1"/>
</dbReference>
<dbReference type="Pfam" id="PF02518">
    <property type="entry name" value="HATPase_c"/>
    <property type="match status" value="1"/>
</dbReference>
<feature type="transmembrane region" description="Helical" evidence="4">
    <location>
        <begin position="28"/>
        <end position="45"/>
    </location>
</feature>
<keyword evidence="3" id="KW-0597">Phosphoprotein</keyword>
<gene>
    <name evidence="6" type="ORF">M3P05_06000</name>
</gene>
<sequence length="536" mass="59819">MLPAAAPDSFSSLQAPEKNLRLYRLYNIYRVCLGLALSYVALIPAESSLFSNAGLGSTLLFCLIYTGLPFWDLLITHKQPGLTHVLIVTCLDIILLSVLLIMGEVSDNSLTNLLFIPIALGNALIQGRLGILLAAVATLCLLSIHYRQEFSSEIYDQLDAGLKGFLFFCWALMIQSYNFRLRNTEVQALLNQSQAVDLQQLSQSIIQHMRTGILVLKEPDNVIMMNQAGAEILASSLTQGKLHQISSTLLEVYRRWQFNPALKVESFQAEGHNQNIQPEFTHLHFQSSSYVLIFLEDKASLNQQAQKLKLASLGQLTASIAHEVRNPLGAISHSAQLLAETNALPESDGQLVQIINKHCHRINDIIETVLQISRREYWHPEVIDLNGWLKQFIGEEHFNGFPEPSIIFDSEQENLHTCFDRRHLCQAMTNLCINGLRYSQQNTGSATLRISSGSTESGHPCLEITDQGPGIPEDQRNEIFNPFYTTEIQGTGLGLFLSKELCEINGANLELLEPQNEQGCTFRISFALPDRNSAGI</sequence>
<dbReference type="InterPro" id="IPR003661">
    <property type="entry name" value="HisK_dim/P_dom"/>
</dbReference>
<dbReference type="SUPFAM" id="SSF55874">
    <property type="entry name" value="ATPase domain of HSP90 chaperone/DNA topoisomerase II/histidine kinase"/>
    <property type="match status" value="1"/>
</dbReference>
<dbReference type="Pfam" id="PF25323">
    <property type="entry name" value="6TM_PilS"/>
    <property type="match status" value="1"/>
</dbReference>
<dbReference type="SMART" id="SM00387">
    <property type="entry name" value="HATPase_c"/>
    <property type="match status" value="1"/>
</dbReference>
<dbReference type="CDD" id="cd00082">
    <property type="entry name" value="HisKA"/>
    <property type="match status" value="1"/>
</dbReference>
<comment type="catalytic activity">
    <reaction evidence="1">
        <text>ATP + protein L-histidine = ADP + protein N-phospho-L-histidine.</text>
        <dbReference type="EC" id="2.7.13.3"/>
    </reaction>
</comment>
<dbReference type="Pfam" id="PF00512">
    <property type="entry name" value="HisKA"/>
    <property type="match status" value="1"/>
</dbReference>
<dbReference type="Proteomes" id="UP001203338">
    <property type="component" value="Unassembled WGS sequence"/>
</dbReference>
<protein>
    <recommendedName>
        <fullName evidence="2">histidine kinase</fullName>
        <ecNumber evidence="2">2.7.13.3</ecNumber>
    </recommendedName>
</protein>
<feature type="transmembrane region" description="Helical" evidence="4">
    <location>
        <begin position="123"/>
        <end position="146"/>
    </location>
</feature>
<dbReference type="PROSITE" id="PS50109">
    <property type="entry name" value="HIS_KIN"/>
    <property type="match status" value="1"/>
</dbReference>
<dbReference type="EC" id="2.7.13.3" evidence="2"/>
<evidence type="ECO:0000256" key="4">
    <source>
        <dbReference type="SAM" id="Phobius"/>
    </source>
</evidence>
<keyword evidence="4" id="KW-0472">Membrane</keyword>
<comment type="caution">
    <text evidence="6">The sequence shown here is derived from an EMBL/GenBank/DDBJ whole genome shotgun (WGS) entry which is preliminary data.</text>
</comment>
<dbReference type="InterPro" id="IPR005467">
    <property type="entry name" value="His_kinase_dom"/>
</dbReference>
<feature type="transmembrane region" description="Helical" evidence="4">
    <location>
        <begin position="57"/>
        <end position="75"/>
    </location>
</feature>
<dbReference type="RefSeq" id="WP_249698522.1">
    <property type="nucleotide sequence ID" value="NZ_JAMFLX010000006.1"/>
</dbReference>